<feature type="transmembrane region" description="Helical" evidence="1">
    <location>
        <begin position="12"/>
        <end position="30"/>
    </location>
</feature>
<name>A0A9Q2XFZ2_9PSED</name>
<evidence type="ECO:0000313" key="3">
    <source>
        <dbReference type="Proteomes" id="UP001106592"/>
    </source>
</evidence>
<proteinExistence type="predicted"/>
<gene>
    <name evidence="2" type="ORF">KUO17_01235</name>
</gene>
<dbReference type="AlphaFoldDB" id="A0A9Q2XFZ2"/>
<keyword evidence="3" id="KW-1185">Reference proteome</keyword>
<protein>
    <submittedName>
        <fullName evidence="2">Uncharacterized protein</fullName>
    </submittedName>
</protein>
<comment type="caution">
    <text evidence="2">The sequence shown here is derived from an EMBL/GenBank/DDBJ whole genome shotgun (WGS) entry which is preliminary data.</text>
</comment>
<feature type="transmembrane region" description="Helical" evidence="1">
    <location>
        <begin position="50"/>
        <end position="69"/>
    </location>
</feature>
<feature type="transmembrane region" description="Helical" evidence="1">
    <location>
        <begin position="76"/>
        <end position="96"/>
    </location>
</feature>
<sequence>MLRRVLIRTLQSLLLALIGYAFVWLMTADVREQTFTTQLPDMGESGSRTVDLVLFCVPGMLLFVLLGSFLRKPRRLGALFVTVATLSAWLLCNLFSRAFGNTWSPAEIVGLLLVNLHWWLLALVPGLVLLFALDRFASKAGSYEESDTRL</sequence>
<evidence type="ECO:0000313" key="2">
    <source>
        <dbReference type="EMBL" id="MBV6285684.1"/>
    </source>
</evidence>
<dbReference type="Proteomes" id="UP001106592">
    <property type="component" value="Unassembled WGS sequence"/>
</dbReference>
<reference evidence="2" key="2">
    <citation type="journal article" date="2023" name="Plant Pathol.">
        <title>Dismantling and reorganizing Pseudomonas marginalis sensu#lato.</title>
        <authorList>
            <person name="Sawada H."/>
            <person name="Fujikawa T."/>
            <person name="Satou M."/>
        </authorList>
    </citation>
    <scope>NUCLEOTIDE SEQUENCE</scope>
    <source>
        <strain evidence="2">MAFF 301350</strain>
    </source>
</reference>
<accession>A0A9Q2XFZ2</accession>
<keyword evidence="1" id="KW-0472">Membrane</keyword>
<organism evidence="2 3">
    <name type="scientific">Pseudomonas aegrilactucae</name>
    <dbReference type="NCBI Taxonomy" id="2854028"/>
    <lineage>
        <taxon>Bacteria</taxon>
        <taxon>Pseudomonadati</taxon>
        <taxon>Pseudomonadota</taxon>
        <taxon>Gammaproteobacteria</taxon>
        <taxon>Pseudomonadales</taxon>
        <taxon>Pseudomonadaceae</taxon>
        <taxon>Pseudomonas</taxon>
    </lineage>
</organism>
<feature type="transmembrane region" description="Helical" evidence="1">
    <location>
        <begin position="116"/>
        <end position="133"/>
    </location>
</feature>
<reference evidence="2" key="1">
    <citation type="journal article" date="2022" name="Int. J. Syst. Evol. Microbiol.">
        <title>Pseudomonas aegrilactucae sp. nov. and Pseudomonas morbosilactucae sp. nov., pathogens causing bacterial rot of lettuce in Japan.</title>
        <authorList>
            <person name="Sawada H."/>
            <person name="Fujikawa T."/>
            <person name="Satou M."/>
        </authorList>
    </citation>
    <scope>NUCLEOTIDE SEQUENCE</scope>
    <source>
        <strain evidence="2">MAFF 301350</strain>
    </source>
</reference>
<keyword evidence="1" id="KW-0812">Transmembrane</keyword>
<evidence type="ECO:0000256" key="1">
    <source>
        <dbReference type="SAM" id="Phobius"/>
    </source>
</evidence>
<keyword evidence="1" id="KW-1133">Transmembrane helix</keyword>
<dbReference type="EMBL" id="JAHTBI010000004">
    <property type="protein sequence ID" value="MBV6285684.1"/>
    <property type="molecule type" value="Genomic_DNA"/>
</dbReference>